<dbReference type="SUPFAM" id="SSF53098">
    <property type="entry name" value="Ribonuclease H-like"/>
    <property type="match status" value="1"/>
</dbReference>
<sequence>MRRVPCTRDRLLRRPRHHLDRAIDDRQRLAHRCSLREVCATHRIRQKFIRPHRPWQNDKVERLNRTVATE</sequence>
<dbReference type="AlphaFoldDB" id="A0A6N7Z3G9"/>
<comment type="caution">
    <text evidence="2">The sequence shown here is derived from an EMBL/GenBank/DDBJ whole genome shotgun (WGS) entry which is preliminary data.</text>
</comment>
<keyword evidence="3" id="KW-1185">Reference proteome</keyword>
<organism evidence="2 3">
    <name type="scientific">Amycolatopsis pithecellobii</name>
    <dbReference type="NCBI Taxonomy" id="664692"/>
    <lineage>
        <taxon>Bacteria</taxon>
        <taxon>Bacillati</taxon>
        <taxon>Actinomycetota</taxon>
        <taxon>Actinomycetes</taxon>
        <taxon>Pseudonocardiales</taxon>
        <taxon>Pseudonocardiaceae</taxon>
        <taxon>Amycolatopsis</taxon>
    </lineage>
</organism>
<protein>
    <submittedName>
        <fullName evidence="2">DDE-type integrase/transposase/recombinase</fullName>
    </submittedName>
</protein>
<dbReference type="GO" id="GO:0015074">
    <property type="term" value="P:DNA integration"/>
    <property type="evidence" value="ECO:0007669"/>
    <property type="project" value="InterPro"/>
</dbReference>
<evidence type="ECO:0000313" key="2">
    <source>
        <dbReference type="EMBL" id="MTD55669.1"/>
    </source>
</evidence>
<dbReference type="Gene3D" id="3.30.420.10">
    <property type="entry name" value="Ribonuclease H-like superfamily/Ribonuclease H"/>
    <property type="match status" value="1"/>
</dbReference>
<reference evidence="2 3" key="1">
    <citation type="submission" date="2019-11" db="EMBL/GenBank/DDBJ databases">
        <title>Draft genome of Amycolatopsis RM579.</title>
        <authorList>
            <person name="Duangmal K."/>
            <person name="Mingma R."/>
        </authorList>
    </citation>
    <scope>NUCLEOTIDE SEQUENCE [LARGE SCALE GENOMIC DNA]</scope>
    <source>
        <strain evidence="2 3">RM579</strain>
    </source>
</reference>
<dbReference type="InterPro" id="IPR012337">
    <property type="entry name" value="RNaseH-like_sf"/>
</dbReference>
<dbReference type="InterPro" id="IPR036397">
    <property type="entry name" value="RNaseH_sf"/>
</dbReference>
<evidence type="ECO:0000313" key="3">
    <source>
        <dbReference type="Proteomes" id="UP000440096"/>
    </source>
</evidence>
<dbReference type="Proteomes" id="UP000440096">
    <property type="component" value="Unassembled WGS sequence"/>
</dbReference>
<gene>
    <name evidence="2" type="ORF">GKO32_17030</name>
</gene>
<dbReference type="Pfam" id="PF13683">
    <property type="entry name" value="rve_3"/>
    <property type="match status" value="1"/>
</dbReference>
<feature type="domain" description="Integrase catalytic" evidence="1">
    <location>
        <begin position="43"/>
        <end position="70"/>
    </location>
</feature>
<dbReference type="EMBL" id="WMBA01000024">
    <property type="protein sequence ID" value="MTD55669.1"/>
    <property type="molecule type" value="Genomic_DNA"/>
</dbReference>
<evidence type="ECO:0000259" key="1">
    <source>
        <dbReference type="Pfam" id="PF13683"/>
    </source>
</evidence>
<proteinExistence type="predicted"/>
<accession>A0A6N7Z3G9</accession>
<dbReference type="OrthoDB" id="9774685at2"/>
<dbReference type="InterPro" id="IPR001584">
    <property type="entry name" value="Integrase_cat-core"/>
</dbReference>
<name>A0A6N7Z3G9_9PSEU</name>
<dbReference type="GO" id="GO:0003676">
    <property type="term" value="F:nucleic acid binding"/>
    <property type="evidence" value="ECO:0007669"/>
    <property type="project" value="InterPro"/>
</dbReference>